<sequence length="357" mass="41852">MSSWANRNIPRKRDLSQIPSEFRPTIVPRAERPEVVLSEKYQDIPMNEVIYPSMSFEDLYNIGSRLPNDRPHDRSVKNDVKKAEPIDKRQYQIKKIESGYSSQAIELHYQDKSYVFVILRHIGTTRDNDLWITSYNMIRRFYTNKIIIIDDNSSINTVNGKLTNAEVIQSECNGAGEILPYYYFLKNKWTDRMIFVHDSMFLHRRFTDEELDRPISFHWHFNSEEFKGDRKIATYLTMLPHATDLVEYAATADWKGCFGGASIIDLSIVEMLEKKYQIFSKLILSIRNRKDRETFERILGILLCREELINPAHPSNFGAIIRYPKAFESDSINYETAAHILSQAKYDTAIIKVWRGR</sequence>
<reference evidence="1" key="1">
    <citation type="journal article" date="2020" name="Nature">
        <title>Giant virus diversity and host interactions through global metagenomics.</title>
        <authorList>
            <person name="Schulz F."/>
            <person name="Roux S."/>
            <person name="Paez-Espino D."/>
            <person name="Jungbluth S."/>
            <person name="Walsh D.A."/>
            <person name="Denef V.J."/>
            <person name="McMahon K.D."/>
            <person name="Konstantinidis K.T."/>
            <person name="Eloe-Fadrosh E.A."/>
            <person name="Kyrpides N.C."/>
            <person name="Woyke T."/>
        </authorList>
    </citation>
    <scope>NUCLEOTIDE SEQUENCE</scope>
    <source>
        <strain evidence="1">GVMAG-S-3300013093-109</strain>
    </source>
</reference>
<protein>
    <submittedName>
        <fullName evidence="1">Uncharacterized protein</fullName>
    </submittedName>
</protein>
<dbReference type="EMBL" id="MN740974">
    <property type="protein sequence ID" value="QHU20788.1"/>
    <property type="molecule type" value="Genomic_DNA"/>
</dbReference>
<proteinExistence type="predicted"/>
<accession>A0A6C0KWS6</accession>
<name>A0A6C0KWS6_9ZZZZ</name>
<organism evidence="1">
    <name type="scientific">viral metagenome</name>
    <dbReference type="NCBI Taxonomy" id="1070528"/>
    <lineage>
        <taxon>unclassified sequences</taxon>
        <taxon>metagenomes</taxon>
        <taxon>organismal metagenomes</taxon>
    </lineage>
</organism>
<evidence type="ECO:0000313" key="1">
    <source>
        <dbReference type="EMBL" id="QHU20788.1"/>
    </source>
</evidence>
<dbReference type="AlphaFoldDB" id="A0A6C0KWS6"/>